<keyword evidence="2" id="KW-1185">Reference proteome</keyword>
<dbReference type="GO" id="GO:0050650">
    <property type="term" value="P:chondroitin sulfate proteoglycan biosynthetic process"/>
    <property type="evidence" value="ECO:0007669"/>
    <property type="project" value="InterPro"/>
</dbReference>
<feature type="signal peptide" evidence="1">
    <location>
        <begin position="1"/>
        <end position="17"/>
    </location>
</feature>
<proteinExistence type="predicted"/>
<evidence type="ECO:0000256" key="1">
    <source>
        <dbReference type="SAM" id="SignalP"/>
    </source>
</evidence>
<accession>A0A0N4Z3K3</accession>
<organism evidence="2 3">
    <name type="scientific">Parastrongyloides trichosuri</name>
    <name type="common">Possum-specific nematode worm</name>
    <dbReference type="NCBI Taxonomy" id="131310"/>
    <lineage>
        <taxon>Eukaryota</taxon>
        <taxon>Metazoa</taxon>
        <taxon>Ecdysozoa</taxon>
        <taxon>Nematoda</taxon>
        <taxon>Chromadorea</taxon>
        <taxon>Rhabditida</taxon>
        <taxon>Tylenchina</taxon>
        <taxon>Panagrolaimomorpha</taxon>
        <taxon>Strongyloidoidea</taxon>
        <taxon>Strongyloididae</taxon>
        <taxon>Parastrongyloides</taxon>
    </lineage>
</organism>
<keyword evidence="1" id="KW-0732">Signal</keyword>
<dbReference type="InterPro" id="IPR007669">
    <property type="entry name" value="Chst-1-like"/>
</dbReference>
<dbReference type="Proteomes" id="UP000038045">
    <property type="component" value="Unplaced"/>
</dbReference>
<dbReference type="AlphaFoldDB" id="A0A0N4Z3K3"/>
<reference evidence="3" key="1">
    <citation type="submission" date="2017-02" db="UniProtKB">
        <authorList>
            <consortium name="WormBaseParasite"/>
        </authorList>
    </citation>
    <scope>IDENTIFICATION</scope>
</reference>
<evidence type="ECO:0000313" key="2">
    <source>
        <dbReference type="Proteomes" id="UP000038045"/>
    </source>
</evidence>
<dbReference type="PANTHER" id="PTHR22900:SF5">
    <property type="entry name" value="PROTEIN CBG14245"/>
    <property type="match status" value="1"/>
</dbReference>
<name>A0A0N4Z3K3_PARTI</name>
<dbReference type="Pfam" id="PF03567">
    <property type="entry name" value="Sulfotransfer_2"/>
    <property type="match status" value="1"/>
</dbReference>
<dbReference type="GO" id="GO:0016020">
    <property type="term" value="C:membrane"/>
    <property type="evidence" value="ECO:0007669"/>
    <property type="project" value="InterPro"/>
</dbReference>
<dbReference type="GO" id="GO:0047756">
    <property type="term" value="F:chondroitin 4-sulfotransferase activity"/>
    <property type="evidence" value="ECO:0007669"/>
    <property type="project" value="InterPro"/>
</dbReference>
<feature type="chain" id="PRO_5005891211" evidence="1">
    <location>
        <begin position="18"/>
        <end position="311"/>
    </location>
</feature>
<dbReference type="GO" id="GO:1902884">
    <property type="term" value="P:positive regulation of response to oxidative stress"/>
    <property type="evidence" value="ECO:0007669"/>
    <property type="project" value="InterPro"/>
</dbReference>
<dbReference type="WBParaSite" id="PTRK_0000149600.1">
    <property type="protein sequence ID" value="PTRK_0000149600.1"/>
    <property type="gene ID" value="PTRK_0000149600"/>
</dbReference>
<protein>
    <submittedName>
        <fullName evidence="3">Sulfotransfer_1 domain-containing protein</fullName>
    </submittedName>
</protein>
<dbReference type="PANTHER" id="PTHR22900">
    <property type="entry name" value="PROTEIN CBG14245-RELATED"/>
    <property type="match status" value="1"/>
</dbReference>
<evidence type="ECO:0000313" key="3">
    <source>
        <dbReference type="WBParaSite" id="PTRK_0000149600.1"/>
    </source>
</evidence>
<sequence>MILKILILLLLYTSKMTTVDRTMRRYIINCTNPIKHLPCVKSYQNVATYYRINMRYKLNFCAIQKNLSTVLKAIACYLDNPKLQNSNQTLISHYWIKKICGNRNRIGSLKNEARWYGDGNIENFLKTYKGIVIVRNPIERFISAFADKCVIRYKESEGRCYGCFNNLTCFINTLYKRLLNQVVHNNNTYNFTYVDRHFYPQTWYCQLNEYHKMYKIFKINPERKISVNKFYQSFTSYLSSKGVSFNETTFIKNAGQSKYTGHSTFHTKSRKIVKKELLKNKILMDKLIRIYYYDFTTFNFKFPKKGKRFYI</sequence>
<dbReference type="InterPro" id="IPR005331">
    <property type="entry name" value="Sulfotransferase"/>
</dbReference>